<dbReference type="AlphaFoldDB" id="A0AAV5J2Q5"/>
<evidence type="ECO:0000313" key="1">
    <source>
        <dbReference type="EMBL" id="GKV07180.1"/>
    </source>
</evidence>
<keyword evidence="2" id="KW-1185">Reference proteome</keyword>
<accession>A0AAV5J2Q5</accession>
<gene>
    <name evidence="1" type="ORF">SLEP1_g18981</name>
</gene>
<dbReference type="PROSITE" id="PS51257">
    <property type="entry name" value="PROKAR_LIPOPROTEIN"/>
    <property type="match status" value="1"/>
</dbReference>
<dbReference type="EMBL" id="BPVZ01000026">
    <property type="protein sequence ID" value="GKV07180.1"/>
    <property type="molecule type" value="Genomic_DNA"/>
</dbReference>
<evidence type="ECO:0000313" key="2">
    <source>
        <dbReference type="Proteomes" id="UP001054252"/>
    </source>
</evidence>
<sequence length="118" mass="13110">MAGRQHALVLASRSFFSSISGSSCRVSIKIGIKPSIDKPPQWSSFLLPSLLSSLFLLFFRKLEGNHCAFHLQHEAACFCFCFPSSPDPLHPTSPPNYRHPFSGRKSGKAWGFLPIFLS</sequence>
<organism evidence="1 2">
    <name type="scientific">Rubroshorea leprosula</name>
    <dbReference type="NCBI Taxonomy" id="152421"/>
    <lineage>
        <taxon>Eukaryota</taxon>
        <taxon>Viridiplantae</taxon>
        <taxon>Streptophyta</taxon>
        <taxon>Embryophyta</taxon>
        <taxon>Tracheophyta</taxon>
        <taxon>Spermatophyta</taxon>
        <taxon>Magnoliopsida</taxon>
        <taxon>eudicotyledons</taxon>
        <taxon>Gunneridae</taxon>
        <taxon>Pentapetalae</taxon>
        <taxon>rosids</taxon>
        <taxon>malvids</taxon>
        <taxon>Malvales</taxon>
        <taxon>Dipterocarpaceae</taxon>
        <taxon>Rubroshorea</taxon>
    </lineage>
</organism>
<protein>
    <submittedName>
        <fullName evidence="1">Uncharacterized protein</fullName>
    </submittedName>
</protein>
<dbReference type="Proteomes" id="UP001054252">
    <property type="component" value="Unassembled WGS sequence"/>
</dbReference>
<name>A0AAV5J2Q5_9ROSI</name>
<proteinExistence type="predicted"/>
<reference evidence="1 2" key="1">
    <citation type="journal article" date="2021" name="Commun. Biol.">
        <title>The genome of Shorea leprosula (Dipterocarpaceae) highlights the ecological relevance of drought in aseasonal tropical rainforests.</title>
        <authorList>
            <person name="Ng K.K.S."/>
            <person name="Kobayashi M.J."/>
            <person name="Fawcett J.A."/>
            <person name="Hatakeyama M."/>
            <person name="Paape T."/>
            <person name="Ng C.H."/>
            <person name="Ang C.C."/>
            <person name="Tnah L.H."/>
            <person name="Lee C.T."/>
            <person name="Nishiyama T."/>
            <person name="Sese J."/>
            <person name="O'Brien M.J."/>
            <person name="Copetti D."/>
            <person name="Mohd Noor M.I."/>
            <person name="Ong R.C."/>
            <person name="Putra M."/>
            <person name="Sireger I.Z."/>
            <person name="Indrioko S."/>
            <person name="Kosugi Y."/>
            <person name="Izuno A."/>
            <person name="Isagi Y."/>
            <person name="Lee S.L."/>
            <person name="Shimizu K.K."/>
        </authorList>
    </citation>
    <scope>NUCLEOTIDE SEQUENCE [LARGE SCALE GENOMIC DNA]</scope>
    <source>
        <strain evidence="1">214</strain>
    </source>
</reference>
<comment type="caution">
    <text evidence="1">The sequence shown here is derived from an EMBL/GenBank/DDBJ whole genome shotgun (WGS) entry which is preliminary data.</text>
</comment>